<dbReference type="PANTHER" id="PTHR23011">
    <property type="entry name" value="CYCLIC NUCLEOTIDE-BINDING DOMAIN CONTAINING PROTEIN"/>
    <property type="match status" value="1"/>
</dbReference>
<protein>
    <submittedName>
        <fullName evidence="2">Crp/Fnr family transcription regulator</fullName>
    </submittedName>
</protein>
<dbReference type="KEGG" id="hni:W911_00340"/>
<dbReference type="AlphaFoldDB" id="V5SB71"/>
<evidence type="ECO:0000259" key="1">
    <source>
        <dbReference type="PROSITE" id="PS50042"/>
    </source>
</evidence>
<dbReference type="PANTHER" id="PTHR23011:SF28">
    <property type="entry name" value="CYCLIC NUCLEOTIDE-BINDING DOMAIN CONTAINING PROTEIN"/>
    <property type="match status" value="1"/>
</dbReference>
<dbReference type="Pfam" id="PF00027">
    <property type="entry name" value="cNMP_binding"/>
    <property type="match status" value="1"/>
</dbReference>
<gene>
    <name evidence="2" type="ORF">W911_00340</name>
</gene>
<dbReference type="InterPro" id="IPR014710">
    <property type="entry name" value="RmlC-like_jellyroll"/>
</dbReference>
<dbReference type="PATRIC" id="fig|1029756.8.peg.75"/>
<dbReference type="SUPFAM" id="SSF51206">
    <property type="entry name" value="cAMP-binding domain-like"/>
    <property type="match status" value="1"/>
</dbReference>
<dbReference type="InterPro" id="IPR018490">
    <property type="entry name" value="cNMP-bd_dom_sf"/>
</dbReference>
<dbReference type="PRINTS" id="PR00103">
    <property type="entry name" value="CAMPKINASE"/>
</dbReference>
<dbReference type="PROSITE" id="PS00889">
    <property type="entry name" value="CNMP_BINDING_2"/>
    <property type="match status" value="1"/>
</dbReference>
<evidence type="ECO:0000313" key="2">
    <source>
        <dbReference type="EMBL" id="AHB47194.1"/>
    </source>
</evidence>
<accession>V5SB71</accession>
<reference evidence="2 3" key="1">
    <citation type="journal article" date="2014" name="Genome Announc.">
        <title>Complete Genome Sequence of Hyphomicrobium nitrativorans Strain NL23, a Denitrifying Bacterium Isolated from Biofilm of a Methanol-Fed Denitrification System Treating Seawater at the Montreal Biodome.</title>
        <authorList>
            <person name="Martineau C."/>
            <person name="Villeneuve C."/>
            <person name="Mauffrey F."/>
            <person name="Villemur R."/>
        </authorList>
    </citation>
    <scope>NUCLEOTIDE SEQUENCE [LARGE SCALE GENOMIC DNA]</scope>
    <source>
        <strain evidence="2">NL23</strain>
    </source>
</reference>
<keyword evidence="3" id="KW-1185">Reference proteome</keyword>
<dbReference type="PROSITE" id="PS50042">
    <property type="entry name" value="CNMP_BINDING_3"/>
    <property type="match status" value="1"/>
</dbReference>
<dbReference type="EMBL" id="CP006912">
    <property type="protein sequence ID" value="AHB47194.1"/>
    <property type="molecule type" value="Genomic_DNA"/>
</dbReference>
<dbReference type="HOGENOM" id="CLU_075053_16_4_5"/>
<dbReference type="SMART" id="SM00100">
    <property type="entry name" value="cNMP"/>
    <property type="match status" value="1"/>
</dbReference>
<sequence length="163" mass="18235">MLRRLNADPRGRRWAATGRRAGCIVCLFYGGLDCRSEALVMFGAPFDFDFLERFKIPLKRYGAGDTIFLEEDPGDLMYLVLEGKVNIVTYGTVLENVGMHGIFGELALIDNAPRSAAAIAADPTEVALIDRETFLELVRANPAFSLYVMRQLATRIRRMNKSL</sequence>
<organism evidence="2 3">
    <name type="scientific">Hyphomicrobium nitrativorans NL23</name>
    <dbReference type="NCBI Taxonomy" id="1029756"/>
    <lineage>
        <taxon>Bacteria</taxon>
        <taxon>Pseudomonadati</taxon>
        <taxon>Pseudomonadota</taxon>
        <taxon>Alphaproteobacteria</taxon>
        <taxon>Hyphomicrobiales</taxon>
        <taxon>Hyphomicrobiaceae</taxon>
        <taxon>Hyphomicrobium</taxon>
    </lineage>
</organism>
<dbReference type="Gene3D" id="2.60.120.10">
    <property type="entry name" value="Jelly Rolls"/>
    <property type="match status" value="1"/>
</dbReference>
<dbReference type="CDD" id="cd00038">
    <property type="entry name" value="CAP_ED"/>
    <property type="match status" value="1"/>
</dbReference>
<dbReference type="Proteomes" id="UP000018542">
    <property type="component" value="Chromosome"/>
</dbReference>
<feature type="domain" description="Cyclic nucleotide-binding" evidence="1">
    <location>
        <begin position="59"/>
        <end position="155"/>
    </location>
</feature>
<dbReference type="InterPro" id="IPR018488">
    <property type="entry name" value="cNMP-bd_CS"/>
</dbReference>
<evidence type="ECO:0000313" key="3">
    <source>
        <dbReference type="Proteomes" id="UP000018542"/>
    </source>
</evidence>
<proteinExistence type="predicted"/>
<dbReference type="STRING" id="1029756.W911_00340"/>
<dbReference type="InterPro" id="IPR000595">
    <property type="entry name" value="cNMP-bd_dom"/>
</dbReference>
<name>V5SB71_9HYPH</name>